<sequence>MASMLRTYIASLVSKFHATYNHYYQIVQILSKNNPPPSLAVLGIPQNSQVAPTENDTSSKSILDSIFDGILLAVPKHRRSIEKRLFRKHRYTSFMEYGTPKNTIIPCLECGQFKEKGHLCKHCYEKVRLETKEMQAKMGEDLQFNAPRQEVEFVYEGEKAENKNTFVVNMDKSRPSWFSKHLLNKTGY</sequence>
<evidence type="ECO:0000313" key="11">
    <source>
        <dbReference type="RefSeq" id="XP_013095496.2"/>
    </source>
</evidence>
<dbReference type="InterPro" id="IPR011332">
    <property type="entry name" value="Ribosomal_zn-bd"/>
</dbReference>
<keyword evidence="6" id="KW-0687">Ribonucleoprotein</keyword>
<evidence type="ECO:0000256" key="3">
    <source>
        <dbReference type="ARBA" id="ARBA00022946"/>
    </source>
</evidence>
<evidence type="ECO:0000256" key="5">
    <source>
        <dbReference type="ARBA" id="ARBA00023128"/>
    </source>
</evidence>
<evidence type="ECO:0000256" key="9">
    <source>
        <dbReference type="ARBA" id="ARBA00045766"/>
    </source>
</evidence>
<comment type="function">
    <text evidence="9">Component of the mitochondrial large ribosomal subunit (mt-LSU). The mitochondrial ribosome (mitoribosome) is a large ribonucleoprotein complex responsible for the synthesis of proteins inside mitochondria.</text>
</comment>
<evidence type="ECO:0000256" key="1">
    <source>
        <dbReference type="ARBA" id="ARBA00004173"/>
    </source>
</evidence>
<dbReference type="Proteomes" id="UP001165740">
    <property type="component" value="Chromosome 8"/>
</dbReference>
<proteinExistence type="inferred from homology"/>
<dbReference type="GeneID" id="106078946"/>
<comment type="subcellular location">
    <subcellularLocation>
        <location evidence="1">Mitochondrion</location>
    </subcellularLocation>
</comment>
<accession>A0A9U8EN15</accession>
<comment type="similarity">
    <text evidence="2">Belongs to the bacterial ribosomal protein bL32 family.</text>
</comment>
<dbReference type="GO" id="GO:0006412">
    <property type="term" value="P:translation"/>
    <property type="evidence" value="ECO:0007669"/>
    <property type="project" value="InterPro"/>
</dbReference>
<evidence type="ECO:0000256" key="2">
    <source>
        <dbReference type="ARBA" id="ARBA00008560"/>
    </source>
</evidence>
<dbReference type="OrthoDB" id="2014905at2759"/>
<dbReference type="AlphaFoldDB" id="A0A9U8EN15"/>
<evidence type="ECO:0000313" key="10">
    <source>
        <dbReference type="Proteomes" id="UP001165740"/>
    </source>
</evidence>
<keyword evidence="10" id="KW-1185">Reference proteome</keyword>
<dbReference type="KEGG" id="bgt:106078946"/>
<dbReference type="OMA" id="VLCPHCY"/>
<dbReference type="GO" id="GO:0005762">
    <property type="term" value="C:mitochondrial large ribosomal subunit"/>
    <property type="evidence" value="ECO:0007669"/>
    <property type="project" value="TreeGrafter"/>
</dbReference>
<dbReference type="PANTHER" id="PTHR21026">
    <property type="entry name" value="39S RIBOSOMAL PROTEIN L32, MITOCHONDRIAL"/>
    <property type="match status" value="1"/>
</dbReference>
<dbReference type="RefSeq" id="XP_013095496.2">
    <property type="nucleotide sequence ID" value="XM_013240042.2"/>
</dbReference>
<dbReference type="InterPro" id="IPR051991">
    <property type="entry name" value="Mitoribosomal_protein_bL32"/>
</dbReference>
<dbReference type="PANTHER" id="PTHR21026:SF2">
    <property type="entry name" value="LARGE RIBOSOMAL SUBUNIT PROTEIN BL32M"/>
    <property type="match status" value="1"/>
</dbReference>
<keyword evidence="4" id="KW-0689">Ribosomal protein</keyword>
<organism evidence="10 11">
    <name type="scientific">Biomphalaria glabrata</name>
    <name type="common">Bloodfluke planorb</name>
    <name type="synonym">Freshwater snail</name>
    <dbReference type="NCBI Taxonomy" id="6526"/>
    <lineage>
        <taxon>Eukaryota</taxon>
        <taxon>Metazoa</taxon>
        <taxon>Spiralia</taxon>
        <taxon>Lophotrochozoa</taxon>
        <taxon>Mollusca</taxon>
        <taxon>Gastropoda</taxon>
        <taxon>Heterobranchia</taxon>
        <taxon>Euthyneura</taxon>
        <taxon>Panpulmonata</taxon>
        <taxon>Hygrophila</taxon>
        <taxon>Lymnaeoidea</taxon>
        <taxon>Planorbidae</taxon>
        <taxon>Biomphalaria</taxon>
    </lineage>
</organism>
<keyword evidence="5" id="KW-0496">Mitochondrion</keyword>
<dbReference type="Pfam" id="PF01783">
    <property type="entry name" value="Ribosomal_L32p"/>
    <property type="match status" value="1"/>
</dbReference>
<evidence type="ECO:0000256" key="4">
    <source>
        <dbReference type="ARBA" id="ARBA00022980"/>
    </source>
</evidence>
<dbReference type="SUPFAM" id="SSF57829">
    <property type="entry name" value="Zn-binding ribosomal proteins"/>
    <property type="match status" value="1"/>
</dbReference>
<keyword evidence="3" id="KW-0809">Transit peptide</keyword>
<dbReference type="GO" id="GO:0003735">
    <property type="term" value="F:structural constituent of ribosome"/>
    <property type="evidence" value="ECO:0007669"/>
    <property type="project" value="InterPro"/>
</dbReference>
<protein>
    <recommendedName>
        <fullName evidence="7">Large ribosomal subunit protein bL32m</fullName>
    </recommendedName>
    <alternativeName>
        <fullName evidence="8">39S ribosomal protein L32, mitochondrial</fullName>
    </alternativeName>
</protein>
<gene>
    <name evidence="11" type="primary">LOC106078946</name>
</gene>
<evidence type="ECO:0000256" key="8">
    <source>
        <dbReference type="ARBA" id="ARBA00042577"/>
    </source>
</evidence>
<name>A0A9U8EN15_BIOGL</name>
<evidence type="ECO:0000256" key="7">
    <source>
        <dbReference type="ARBA" id="ARBA00039935"/>
    </source>
</evidence>
<reference evidence="11" key="1">
    <citation type="submission" date="2025-08" db="UniProtKB">
        <authorList>
            <consortium name="RefSeq"/>
        </authorList>
    </citation>
    <scope>IDENTIFICATION</scope>
</reference>
<dbReference type="InterPro" id="IPR002677">
    <property type="entry name" value="Ribosomal_bL32"/>
</dbReference>
<evidence type="ECO:0000256" key="6">
    <source>
        <dbReference type="ARBA" id="ARBA00023274"/>
    </source>
</evidence>